<keyword evidence="5" id="KW-1185">Reference proteome</keyword>
<dbReference type="InterPro" id="IPR036513">
    <property type="entry name" value="STAS_dom_sf"/>
</dbReference>
<dbReference type="PANTHER" id="PTHR33495:SF2">
    <property type="entry name" value="ANTI-SIGMA FACTOR ANTAGONIST TM_1081-RELATED"/>
    <property type="match status" value="1"/>
</dbReference>
<evidence type="ECO:0000259" key="3">
    <source>
        <dbReference type="PROSITE" id="PS50801"/>
    </source>
</evidence>
<dbReference type="CDD" id="cd07043">
    <property type="entry name" value="STAS_anti-anti-sigma_factors"/>
    <property type="match status" value="1"/>
</dbReference>
<dbReference type="PROSITE" id="PS50801">
    <property type="entry name" value="STAS"/>
    <property type="match status" value="1"/>
</dbReference>
<dbReference type="GO" id="GO:0043856">
    <property type="term" value="F:anti-sigma factor antagonist activity"/>
    <property type="evidence" value="ECO:0007669"/>
    <property type="project" value="InterPro"/>
</dbReference>
<organism evidence="4 5">
    <name type="scientific">Nonomuraea cavernae</name>
    <dbReference type="NCBI Taxonomy" id="2045107"/>
    <lineage>
        <taxon>Bacteria</taxon>
        <taxon>Bacillati</taxon>
        <taxon>Actinomycetota</taxon>
        <taxon>Actinomycetes</taxon>
        <taxon>Streptosporangiales</taxon>
        <taxon>Streptosporangiaceae</taxon>
        <taxon>Nonomuraea</taxon>
    </lineage>
</organism>
<accession>A0A917YUH5</accession>
<evidence type="ECO:0000313" key="5">
    <source>
        <dbReference type="Proteomes" id="UP000646523"/>
    </source>
</evidence>
<dbReference type="Gene3D" id="3.30.750.24">
    <property type="entry name" value="STAS domain"/>
    <property type="match status" value="1"/>
</dbReference>
<dbReference type="EMBL" id="BMNH01000004">
    <property type="protein sequence ID" value="GGO66707.1"/>
    <property type="molecule type" value="Genomic_DNA"/>
</dbReference>
<sequence length="107" mass="11448">MAMLETVPAGRAGPSAPTIVHLSGEIDILTSKALRIQLLDALRSCTNTLIIDLSQVSFCDASGLTILIGIQNRARAMGIVLALTEPRPYMSRLLHITGLNRSFAMAT</sequence>
<gene>
    <name evidence="4" type="ORF">GCM10012289_21370</name>
</gene>
<comment type="caution">
    <text evidence="4">The sequence shown here is derived from an EMBL/GenBank/DDBJ whole genome shotgun (WGS) entry which is preliminary data.</text>
</comment>
<reference evidence="4" key="2">
    <citation type="submission" date="2020-09" db="EMBL/GenBank/DDBJ databases">
        <authorList>
            <person name="Sun Q."/>
            <person name="Zhou Y."/>
        </authorList>
    </citation>
    <scope>NUCLEOTIDE SEQUENCE</scope>
    <source>
        <strain evidence="4">CGMCC 4.7368</strain>
    </source>
</reference>
<proteinExistence type="inferred from homology"/>
<reference evidence="4" key="1">
    <citation type="journal article" date="2014" name="Int. J. Syst. Evol. Microbiol.">
        <title>Complete genome sequence of Corynebacterium casei LMG S-19264T (=DSM 44701T), isolated from a smear-ripened cheese.</title>
        <authorList>
            <consortium name="US DOE Joint Genome Institute (JGI-PGF)"/>
            <person name="Walter F."/>
            <person name="Albersmeier A."/>
            <person name="Kalinowski J."/>
            <person name="Ruckert C."/>
        </authorList>
    </citation>
    <scope>NUCLEOTIDE SEQUENCE</scope>
    <source>
        <strain evidence="4">CGMCC 4.7368</strain>
    </source>
</reference>
<dbReference type="Pfam" id="PF01740">
    <property type="entry name" value="STAS"/>
    <property type="match status" value="1"/>
</dbReference>
<feature type="domain" description="STAS" evidence="3">
    <location>
        <begin position="19"/>
        <end position="107"/>
    </location>
</feature>
<dbReference type="InterPro" id="IPR002645">
    <property type="entry name" value="STAS_dom"/>
</dbReference>
<dbReference type="NCBIfam" id="TIGR00377">
    <property type="entry name" value="ant_ant_sig"/>
    <property type="match status" value="1"/>
</dbReference>
<name>A0A917YUH5_9ACTN</name>
<dbReference type="InterPro" id="IPR003658">
    <property type="entry name" value="Anti-sigma_ant"/>
</dbReference>
<evidence type="ECO:0000313" key="4">
    <source>
        <dbReference type="EMBL" id="GGO66707.1"/>
    </source>
</evidence>
<dbReference type="AlphaFoldDB" id="A0A917YUH5"/>
<evidence type="ECO:0000256" key="2">
    <source>
        <dbReference type="RuleBase" id="RU003749"/>
    </source>
</evidence>
<dbReference type="RefSeq" id="WP_189123849.1">
    <property type="nucleotide sequence ID" value="NZ_BMNH01000004.1"/>
</dbReference>
<dbReference type="SUPFAM" id="SSF52091">
    <property type="entry name" value="SpoIIaa-like"/>
    <property type="match status" value="1"/>
</dbReference>
<comment type="similarity">
    <text evidence="1 2">Belongs to the anti-sigma-factor antagonist family.</text>
</comment>
<dbReference type="PANTHER" id="PTHR33495">
    <property type="entry name" value="ANTI-SIGMA FACTOR ANTAGONIST TM_1081-RELATED-RELATED"/>
    <property type="match status" value="1"/>
</dbReference>
<evidence type="ECO:0000256" key="1">
    <source>
        <dbReference type="ARBA" id="ARBA00009013"/>
    </source>
</evidence>
<protein>
    <recommendedName>
        <fullName evidence="2">Anti-sigma factor antagonist</fullName>
    </recommendedName>
</protein>
<dbReference type="Proteomes" id="UP000646523">
    <property type="component" value="Unassembled WGS sequence"/>
</dbReference>